<dbReference type="Proteomes" id="UP000432350">
    <property type="component" value="Unassembled WGS sequence"/>
</dbReference>
<accession>A0A2X2IW92</accession>
<reference evidence="2 4" key="2">
    <citation type="submission" date="2019-10" db="EMBL/GenBank/DDBJ databases">
        <authorList>
            <person name="Karimi E."/>
        </authorList>
    </citation>
    <scope>NUCLEOTIDE SEQUENCE [LARGE SCALE GENOMIC DNA]</scope>
    <source>
        <strain evidence="2">Sphingobacterium sp. 8BC</strain>
    </source>
</reference>
<dbReference type="RefSeq" id="WP_146753053.1">
    <property type="nucleotide sequence ID" value="NZ_CP068086.1"/>
</dbReference>
<evidence type="ECO:0000313" key="1">
    <source>
        <dbReference type="EMBL" id="SPZ85574.1"/>
    </source>
</evidence>
<evidence type="ECO:0000313" key="2">
    <source>
        <dbReference type="EMBL" id="VXD04101.1"/>
    </source>
</evidence>
<evidence type="ECO:0000313" key="3">
    <source>
        <dbReference type="Proteomes" id="UP000251241"/>
    </source>
</evidence>
<reference evidence="1 3" key="1">
    <citation type="submission" date="2018-06" db="EMBL/GenBank/DDBJ databases">
        <authorList>
            <consortium name="Pathogen Informatics"/>
            <person name="Doyle S."/>
        </authorList>
    </citation>
    <scope>NUCLEOTIDE SEQUENCE [LARGE SCALE GENOMIC DNA]</scope>
    <source>
        <strain evidence="1 3">NCTC11343</strain>
    </source>
</reference>
<gene>
    <name evidence="1" type="ORF">NCTC11343_02136</name>
    <name evidence="2" type="ORF">SPHINGO8BC_60150</name>
</gene>
<protein>
    <submittedName>
        <fullName evidence="1">Uncharacterized protein</fullName>
    </submittedName>
</protein>
<evidence type="ECO:0000313" key="4">
    <source>
        <dbReference type="Proteomes" id="UP000432350"/>
    </source>
</evidence>
<dbReference type="Proteomes" id="UP000251241">
    <property type="component" value="Unassembled WGS sequence"/>
</dbReference>
<proteinExistence type="predicted"/>
<organism evidence="1 3">
    <name type="scientific">Sphingobacterium multivorum</name>
    <dbReference type="NCBI Taxonomy" id="28454"/>
    <lineage>
        <taxon>Bacteria</taxon>
        <taxon>Pseudomonadati</taxon>
        <taxon>Bacteroidota</taxon>
        <taxon>Sphingobacteriia</taxon>
        <taxon>Sphingobacteriales</taxon>
        <taxon>Sphingobacteriaceae</taxon>
        <taxon>Sphingobacterium</taxon>
    </lineage>
</organism>
<dbReference type="AlphaFoldDB" id="A0A2X2IW92"/>
<dbReference type="GeneID" id="97181100"/>
<name>A0A2X2IW92_SPHMU</name>
<accession>A0A654DFP1</accession>
<dbReference type="EMBL" id="UAUU01000008">
    <property type="protein sequence ID" value="SPZ85574.1"/>
    <property type="molecule type" value="Genomic_DNA"/>
</dbReference>
<sequence>MNYLYIIFFFLVFQGCTMRKSTMTPVQNNKSKIYNDSSVQKDYVSILETILSDDSAGIKLQREGERRAFIHNKFMRDSISSLHDRNYVFYNVDPQKLMKILDNQLKDSLDMLNQMNERKAIIPIPAAIKAAYNVDDADKYRMNRNQSIYYLHLPIMGYNRKKEYVPVDYVCGPLCGNGDAFLLEKVNGKWVIVQRFFNLWIS</sequence>
<dbReference type="EMBL" id="CABWMV010000025">
    <property type="protein sequence ID" value="VXD04101.1"/>
    <property type="molecule type" value="Genomic_DNA"/>
</dbReference>